<dbReference type="InterPro" id="IPR024705">
    <property type="entry name" value="Ssp411"/>
</dbReference>
<dbReference type="GO" id="GO:0005975">
    <property type="term" value="P:carbohydrate metabolic process"/>
    <property type="evidence" value="ECO:0007669"/>
    <property type="project" value="InterPro"/>
</dbReference>
<evidence type="ECO:0000313" key="2">
    <source>
        <dbReference type="EMBL" id="QCP50243.1"/>
    </source>
</evidence>
<dbReference type="CDD" id="cd02955">
    <property type="entry name" value="SSP411"/>
    <property type="match status" value="1"/>
</dbReference>
<dbReference type="Gene3D" id="3.40.30.10">
    <property type="entry name" value="Glutaredoxin"/>
    <property type="match status" value="1"/>
</dbReference>
<dbReference type="KEGG" id="tvl:FAZ95_14270"/>
<dbReference type="Gene3D" id="1.50.10.10">
    <property type="match status" value="1"/>
</dbReference>
<dbReference type="EMBL" id="CP040077">
    <property type="protein sequence ID" value="QCP50243.1"/>
    <property type="molecule type" value="Genomic_DNA"/>
</dbReference>
<dbReference type="SUPFAM" id="SSF52833">
    <property type="entry name" value="Thioredoxin-like"/>
    <property type="match status" value="1"/>
</dbReference>
<dbReference type="OrthoDB" id="9762614at2"/>
<protein>
    <submittedName>
        <fullName evidence="2">Thioredoxin domain-containing protein</fullName>
    </submittedName>
</protein>
<dbReference type="PANTHER" id="PTHR42899:SF1">
    <property type="entry name" value="SPERMATOGENESIS-ASSOCIATED PROTEIN 20"/>
    <property type="match status" value="1"/>
</dbReference>
<evidence type="ECO:0000313" key="3">
    <source>
        <dbReference type="Proteomes" id="UP000298656"/>
    </source>
</evidence>
<keyword evidence="3" id="KW-1185">Reference proteome</keyword>
<dbReference type="Proteomes" id="UP000298656">
    <property type="component" value="Chromosome 1"/>
</dbReference>
<sequence>MTNRLATETSPYLRQHAENPVDWYPWSDEAFRRARDEDKPILLSVGYAACHWCHVMAHESFENPRIASLMNERYINIKVDRQERPDIDDVYQQVSQMMGQGGGWPLTVFLTPQREPFFGGTYFPPDDRHGRPGLARVLMSLSEAWQHRKEELRETIAQFQQGFQQLDQAYLECEADEVEDPPAETVRALARNTDPVHGGLGGAPKFPNPSCYDLMLRVYHRIGERALLDALERTLDQMAAGGIYDQLGGGFARYSVDARWAVPHFEKMLYDNGQLVKLYANAYRLTGKEAWRRVVEETIAYVLRDMTHPDGGFHAGEDADSEGQEGKYYVWTPAEINAVLGESDGALACRAYGVTEHGNFEHGATVLHRAVELDAQQAVCLAGLRDRLLAARSRRARPARDDNILTGWNGLMIQGLCAAYQATGTVAYLAAAKRAADFIQARLTLPDGGVYRVWKDGTVKVPGFLEDYAFLSNALLDLYESCFDKRYLDRAEELVELILDKFWEDGLYFTPRDGEPLVHRPRAPYDNAWPSGLSSSVFAFLRLHALTGRDLYRDRAEHEFQRYRAATVRAPAGFAHLLAAQDFTQQGPLEIIFAGDKPGAAALVECVHRAYLPARVLAFADDVPIGQGRHPVEGWPAAYVCRNRTCAAPVTDGRALLEYCVPGWQRGVITT</sequence>
<gene>
    <name evidence="2" type="ORF">FAZ95_14270</name>
</gene>
<dbReference type="SUPFAM" id="SSF48208">
    <property type="entry name" value="Six-hairpin glycosidases"/>
    <property type="match status" value="1"/>
</dbReference>
<dbReference type="PANTHER" id="PTHR42899">
    <property type="entry name" value="SPERMATOGENESIS-ASSOCIATED PROTEIN 20"/>
    <property type="match status" value="1"/>
</dbReference>
<name>A0A4P8ISL4_9BURK</name>
<dbReference type="InterPro" id="IPR004879">
    <property type="entry name" value="Ssp411-like_TRX"/>
</dbReference>
<dbReference type="RefSeq" id="WP_137333062.1">
    <property type="nucleotide sequence ID" value="NZ_CP040077.1"/>
</dbReference>
<dbReference type="InterPro" id="IPR012341">
    <property type="entry name" value="6hp_glycosidase-like_sf"/>
</dbReference>
<accession>A0A4P8ISL4</accession>
<dbReference type="Pfam" id="PF03190">
    <property type="entry name" value="Thioredox_DsbH"/>
    <property type="match status" value="1"/>
</dbReference>
<proteinExistence type="predicted"/>
<dbReference type="InterPro" id="IPR008928">
    <property type="entry name" value="6-hairpin_glycosidase_sf"/>
</dbReference>
<dbReference type="InterPro" id="IPR036249">
    <property type="entry name" value="Thioredoxin-like_sf"/>
</dbReference>
<organism evidence="2 3">
    <name type="scientific">Trinickia violacea</name>
    <dbReference type="NCBI Taxonomy" id="2571746"/>
    <lineage>
        <taxon>Bacteria</taxon>
        <taxon>Pseudomonadati</taxon>
        <taxon>Pseudomonadota</taxon>
        <taxon>Betaproteobacteria</taxon>
        <taxon>Burkholderiales</taxon>
        <taxon>Burkholderiaceae</taxon>
        <taxon>Trinickia</taxon>
    </lineage>
</organism>
<dbReference type="AlphaFoldDB" id="A0A4P8ISL4"/>
<feature type="domain" description="Spermatogenesis-associated protein 20-like TRX" evidence="1">
    <location>
        <begin position="2"/>
        <end position="161"/>
    </location>
</feature>
<reference evidence="2 3" key="1">
    <citation type="submission" date="2019-05" db="EMBL/GenBank/DDBJ databases">
        <title>Burkholderia sp. DHOD12, isolated from subtropical forest soil.</title>
        <authorList>
            <person name="Gao Z.-H."/>
            <person name="Qiu L.-H."/>
        </authorList>
    </citation>
    <scope>NUCLEOTIDE SEQUENCE [LARGE SCALE GENOMIC DNA]</scope>
    <source>
        <strain evidence="2 3">DHOD12</strain>
    </source>
</reference>
<dbReference type="PIRSF" id="PIRSF006402">
    <property type="entry name" value="UCP006402_thioredoxin"/>
    <property type="match status" value="1"/>
</dbReference>
<evidence type="ECO:0000259" key="1">
    <source>
        <dbReference type="Pfam" id="PF03190"/>
    </source>
</evidence>